<dbReference type="EMBL" id="CP127173">
    <property type="protein sequence ID" value="WIV54704.1"/>
    <property type="molecule type" value="Genomic_DNA"/>
</dbReference>
<comment type="catalytic activity">
    <reaction evidence="3">
        <text>2 a mycocerosyl-[mycocerosic acid synthase] + a phthiodiolone = a dimycocerosyl phthiodiolone + 2 holo-[mycocerosic acid synthase].</text>
        <dbReference type="EC" id="2.3.1.282"/>
    </reaction>
</comment>
<evidence type="ECO:0000259" key="12">
    <source>
        <dbReference type="Pfam" id="PF16911"/>
    </source>
</evidence>
<protein>
    <recommendedName>
        <fullName evidence="6">Phthiocerol/phthiodiolone dimycocerosyl transferase</fullName>
        <ecNumber evidence="5">2.3.1.282</ecNumber>
    </recommendedName>
    <alternativeName>
        <fullName evidence="11">Acyltransferase PapA5</fullName>
    </alternativeName>
    <alternativeName>
        <fullName evidence="9">Phthiocerol/phthiodiolone O-acyltransferase</fullName>
    </alternativeName>
    <alternativeName>
        <fullName evidence="10">Polyketide synthase-associated protein A5</fullName>
    </alternativeName>
</protein>
<evidence type="ECO:0000256" key="1">
    <source>
        <dbReference type="ARBA" id="ARBA00000026"/>
    </source>
</evidence>
<evidence type="ECO:0000256" key="4">
    <source>
        <dbReference type="ARBA" id="ARBA00006558"/>
    </source>
</evidence>
<dbReference type="Pfam" id="PF16911">
    <property type="entry name" value="PapA_C"/>
    <property type="match status" value="1"/>
</dbReference>
<gene>
    <name evidence="13" type="ORF">QP939_38585</name>
</gene>
<dbReference type="EC" id="2.3.1.282" evidence="5"/>
<dbReference type="InterPro" id="IPR023213">
    <property type="entry name" value="CAT-like_dom_sf"/>
</dbReference>
<sequence length="133" mass="14602">MMSYVAETGVSPRLSPVLVGRAVKARMDEVLSAAEGVRDPAPMEDALGRNLSFALISNLGVVAEFPAPSGVEFTELHILNTVGDTFFPGYYVSTYRDRLTVLHVFTDRFFTRGDVDRLVRELHEQLLIVGASA</sequence>
<evidence type="ECO:0000256" key="10">
    <source>
        <dbReference type="ARBA" id="ARBA00032317"/>
    </source>
</evidence>
<accession>A0ABY8XGF3</accession>
<evidence type="ECO:0000256" key="5">
    <source>
        <dbReference type="ARBA" id="ARBA00012866"/>
    </source>
</evidence>
<comment type="catalytic activity">
    <reaction evidence="1">
        <text>2 a mycocerosyl-[mycocerosic acid synthase] + a phthiocerol = a dimycocerosyl phthiocerol + 2 holo-[mycocerosic acid synthase].</text>
        <dbReference type="EC" id="2.3.1.282"/>
    </reaction>
</comment>
<dbReference type="InterPro" id="IPR031641">
    <property type="entry name" value="PapA_C"/>
</dbReference>
<evidence type="ECO:0000256" key="9">
    <source>
        <dbReference type="ARBA" id="ARBA00030465"/>
    </source>
</evidence>
<dbReference type="Gene3D" id="3.30.559.10">
    <property type="entry name" value="Chloramphenicol acetyltransferase-like domain"/>
    <property type="match status" value="1"/>
</dbReference>
<evidence type="ECO:0000256" key="6">
    <source>
        <dbReference type="ARBA" id="ARBA00013449"/>
    </source>
</evidence>
<dbReference type="Proteomes" id="UP001227101">
    <property type="component" value="Chromosome"/>
</dbReference>
<comment type="similarity">
    <text evidence="4">Belongs to the acyltransferase PapA5 family.</text>
</comment>
<evidence type="ECO:0000256" key="2">
    <source>
        <dbReference type="ARBA" id="ARBA00000625"/>
    </source>
</evidence>
<feature type="domain" description="Phthiocerol/phthiodiolone dimycocerosyl transferase C-terminal" evidence="12">
    <location>
        <begin position="10"/>
        <end position="101"/>
    </location>
</feature>
<evidence type="ECO:0000256" key="3">
    <source>
        <dbReference type="ARBA" id="ARBA00001907"/>
    </source>
</evidence>
<dbReference type="Gene3D" id="3.30.559.30">
    <property type="entry name" value="Nonribosomal peptide synthetase, condensation domain"/>
    <property type="match status" value="1"/>
</dbReference>
<evidence type="ECO:0000313" key="13">
    <source>
        <dbReference type="EMBL" id="WIV54704.1"/>
    </source>
</evidence>
<name>A0ABY8XGF3_9PSEU</name>
<organism evidence="13 14">
    <name type="scientific">Amycolatopsis nalaikhensis</name>
    <dbReference type="NCBI Taxonomy" id="715472"/>
    <lineage>
        <taxon>Bacteria</taxon>
        <taxon>Bacillati</taxon>
        <taxon>Actinomycetota</taxon>
        <taxon>Actinomycetes</taxon>
        <taxon>Pseudonocardiales</taxon>
        <taxon>Pseudonocardiaceae</taxon>
        <taxon>Amycolatopsis</taxon>
    </lineage>
</organism>
<proteinExistence type="inferred from homology"/>
<evidence type="ECO:0000313" key="14">
    <source>
        <dbReference type="Proteomes" id="UP001227101"/>
    </source>
</evidence>
<evidence type="ECO:0000256" key="8">
    <source>
        <dbReference type="ARBA" id="ARBA00023315"/>
    </source>
</evidence>
<evidence type="ECO:0000256" key="7">
    <source>
        <dbReference type="ARBA" id="ARBA00022679"/>
    </source>
</evidence>
<keyword evidence="14" id="KW-1185">Reference proteome</keyword>
<comment type="catalytic activity">
    <reaction evidence="2">
        <text>2 a mycocerosyl-[mycocerosic acid synthase] + a phenolphthiocerol = a dimycocerosyl phenolphthiocerol + 2 holo-[mycocerosic acid synthase].</text>
        <dbReference type="EC" id="2.3.1.282"/>
    </reaction>
</comment>
<keyword evidence="7" id="KW-0808">Transferase</keyword>
<evidence type="ECO:0000256" key="11">
    <source>
        <dbReference type="ARBA" id="ARBA00033407"/>
    </source>
</evidence>
<keyword evidence="8" id="KW-0012">Acyltransferase</keyword>
<reference evidence="13 14" key="1">
    <citation type="submission" date="2023-06" db="EMBL/GenBank/DDBJ databases">
        <authorList>
            <person name="Oyuntsetseg B."/>
            <person name="Kim S.B."/>
        </authorList>
    </citation>
    <scope>NUCLEOTIDE SEQUENCE [LARGE SCALE GENOMIC DNA]</scope>
    <source>
        <strain evidence="13 14">2-2</strain>
    </source>
</reference>